<evidence type="ECO:0000256" key="3">
    <source>
        <dbReference type="ARBA" id="ARBA00023163"/>
    </source>
</evidence>
<dbReference type="AlphaFoldDB" id="A0A7W8A967"/>
<dbReference type="Gene3D" id="1.10.10.60">
    <property type="entry name" value="Homeodomain-like"/>
    <property type="match status" value="1"/>
</dbReference>
<keyword evidence="6" id="KW-1185">Reference proteome</keyword>
<dbReference type="InterPro" id="IPR009057">
    <property type="entry name" value="Homeodomain-like_sf"/>
</dbReference>
<dbReference type="EMBL" id="JACHIN010000012">
    <property type="protein sequence ID" value="MBB5081946.1"/>
    <property type="molecule type" value="Genomic_DNA"/>
</dbReference>
<dbReference type="InterPro" id="IPR020449">
    <property type="entry name" value="Tscrpt_reg_AraC-type_HTH"/>
</dbReference>
<evidence type="ECO:0000259" key="4">
    <source>
        <dbReference type="PROSITE" id="PS01124"/>
    </source>
</evidence>
<dbReference type="PANTHER" id="PTHR46796:SF6">
    <property type="entry name" value="ARAC SUBFAMILY"/>
    <property type="match status" value="1"/>
</dbReference>
<dbReference type="Proteomes" id="UP000568380">
    <property type="component" value="Unassembled WGS sequence"/>
</dbReference>
<keyword evidence="1" id="KW-0805">Transcription regulation</keyword>
<dbReference type="Pfam" id="PF12833">
    <property type="entry name" value="HTH_18"/>
    <property type="match status" value="1"/>
</dbReference>
<dbReference type="InterPro" id="IPR018060">
    <property type="entry name" value="HTH_AraC"/>
</dbReference>
<keyword evidence="3" id="KW-0804">Transcription</keyword>
<organism evidence="5 6">
    <name type="scientific">Nonomuraea endophytica</name>
    <dbReference type="NCBI Taxonomy" id="714136"/>
    <lineage>
        <taxon>Bacteria</taxon>
        <taxon>Bacillati</taxon>
        <taxon>Actinomycetota</taxon>
        <taxon>Actinomycetes</taxon>
        <taxon>Streptosporangiales</taxon>
        <taxon>Streptosporangiaceae</taxon>
        <taxon>Nonomuraea</taxon>
    </lineage>
</organism>
<keyword evidence="2 5" id="KW-0238">DNA-binding</keyword>
<dbReference type="GO" id="GO:0003700">
    <property type="term" value="F:DNA-binding transcription factor activity"/>
    <property type="evidence" value="ECO:0007669"/>
    <property type="project" value="InterPro"/>
</dbReference>
<evidence type="ECO:0000313" key="6">
    <source>
        <dbReference type="Proteomes" id="UP000568380"/>
    </source>
</evidence>
<proteinExistence type="predicted"/>
<dbReference type="RefSeq" id="WP_184969742.1">
    <property type="nucleotide sequence ID" value="NZ_JACHIN010000012.1"/>
</dbReference>
<dbReference type="SMART" id="SM00342">
    <property type="entry name" value="HTH_ARAC"/>
    <property type="match status" value="1"/>
</dbReference>
<evidence type="ECO:0000256" key="2">
    <source>
        <dbReference type="ARBA" id="ARBA00023125"/>
    </source>
</evidence>
<comment type="caution">
    <text evidence="5">The sequence shown here is derived from an EMBL/GenBank/DDBJ whole genome shotgun (WGS) entry which is preliminary data.</text>
</comment>
<accession>A0A7W8A967</accession>
<name>A0A7W8A967_9ACTN</name>
<dbReference type="SUPFAM" id="SSF46689">
    <property type="entry name" value="Homeodomain-like"/>
    <property type="match status" value="1"/>
</dbReference>
<evidence type="ECO:0000256" key="1">
    <source>
        <dbReference type="ARBA" id="ARBA00023015"/>
    </source>
</evidence>
<dbReference type="PRINTS" id="PR00032">
    <property type="entry name" value="HTHARAC"/>
</dbReference>
<dbReference type="InterPro" id="IPR050204">
    <property type="entry name" value="AraC_XylS_family_regulators"/>
</dbReference>
<dbReference type="PANTHER" id="PTHR46796">
    <property type="entry name" value="HTH-TYPE TRANSCRIPTIONAL ACTIVATOR RHAS-RELATED"/>
    <property type="match status" value="1"/>
</dbReference>
<gene>
    <name evidence="5" type="ORF">HNR40_007441</name>
</gene>
<feature type="domain" description="HTH araC/xylS-type" evidence="4">
    <location>
        <begin position="214"/>
        <end position="315"/>
    </location>
</feature>
<sequence length="322" mass="35726">MLLLDTADIRPEDRIEVFEATVLGETGSCGVEHEPGPDGLFSKRLEGWRFGPVAMYLNSGTGMRYWQTSRHLRMDSRNTVSVLAQVAGPGQFVWNDHQQVLTASDLVVATKSAGYWERTWSGVGSNIALMIDAEQIALPDSMIHTAVPRIARSPITPLLLTHIHGLRRDADRLESDAGADDIGQATLALVRALIASVITEDRTRRAIADETLLVRVLAYIRAHLTDPDLTPARIAAVHNISLRSLYRLWEDGGLSLEQWIIRRRLEGARRDLTAPEHAHRTIDAIARAWGFTSPAHFTRRFRGAYGTTPRTWRTAAAPTTGD</sequence>
<dbReference type="GO" id="GO:0043565">
    <property type="term" value="F:sequence-specific DNA binding"/>
    <property type="evidence" value="ECO:0007669"/>
    <property type="project" value="InterPro"/>
</dbReference>
<reference evidence="5 6" key="1">
    <citation type="submission" date="2020-08" db="EMBL/GenBank/DDBJ databases">
        <title>Genomic Encyclopedia of Type Strains, Phase IV (KMG-IV): sequencing the most valuable type-strain genomes for metagenomic binning, comparative biology and taxonomic classification.</title>
        <authorList>
            <person name="Goeker M."/>
        </authorList>
    </citation>
    <scope>NUCLEOTIDE SEQUENCE [LARGE SCALE GENOMIC DNA]</scope>
    <source>
        <strain evidence="5 6">DSM 45385</strain>
    </source>
</reference>
<evidence type="ECO:0000313" key="5">
    <source>
        <dbReference type="EMBL" id="MBB5081946.1"/>
    </source>
</evidence>
<protein>
    <submittedName>
        <fullName evidence="5">AraC-like DNA-binding protein</fullName>
    </submittedName>
</protein>
<dbReference type="PROSITE" id="PS01124">
    <property type="entry name" value="HTH_ARAC_FAMILY_2"/>
    <property type="match status" value="1"/>
</dbReference>